<dbReference type="GO" id="GO:0005506">
    <property type="term" value="F:iron ion binding"/>
    <property type="evidence" value="ECO:0007669"/>
    <property type="project" value="InterPro"/>
</dbReference>
<accession>A0A9P6G695</accession>
<keyword evidence="4 8" id="KW-0479">Metal-binding</keyword>
<dbReference type="Proteomes" id="UP000756921">
    <property type="component" value="Unassembled WGS sequence"/>
</dbReference>
<keyword evidence="5" id="KW-0560">Oxidoreductase</keyword>
<evidence type="ECO:0000256" key="2">
    <source>
        <dbReference type="ARBA" id="ARBA00004685"/>
    </source>
</evidence>
<keyword evidence="11" id="KW-1185">Reference proteome</keyword>
<dbReference type="GO" id="GO:0016705">
    <property type="term" value="F:oxidoreductase activity, acting on paired donors, with incorporation or reduction of molecular oxygen"/>
    <property type="evidence" value="ECO:0007669"/>
    <property type="project" value="InterPro"/>
</dbReference>
<name>A0A9P6G695_9PLEO</name>
<keyword evidence="8" id="KW-0349">Heme</keyword>
<comment type="cofactor">
    <cofactor evidence="1 8">
        <name>heme</name>
        <dbReference type="ChEBI" id="CHEBI:30413"/>
    </cofactor>
</comment>
<dbReference type="InterPro" id="IPR001128">
    <property type="entry name" value="Cyt_P450"/>
</dbReference>
<keyword evidence="6 8" id="KW-0408">Iron</keyword>
<keyword evidence="7" id="KW-0503">Monooxygenase</keyword>
<dbReference type="Gene3D" id="1.10.630.10">
    <property type="entry name" value="Cytochrome P450"/>
    <property type="match status" value="1"/>
</dbReference>
<dbReference type="GO" id="GO:0020037">
    <property type="term" value="F:heme binding"/>
    <property type="evidence" value="ECO:0007669"/>
    <property type="project" value="InterPro"/>
</dbReference>
<evidence type="ECO:0000256" key="9">
    <source>
        <dbReference type="SAM" id="Phobius"/>
    </source>
</evidence>
<dbReference type="CDD" id="cd11041">
    <property type="entry name" value="CYP503A1-like"/>
    <property type="match status" value="1"/>
</dbReference>
<evidence type="ECO:0000256" key="6">
    <source>
        <dbReference type="ARBA" id="ARBA00023004"/>
    </source>
</evidence>
<feature type="transmembrane region" description="Helical" evidence="9">
    <location>
        <begin position="16"/>
        <end position="34"/>
    </location>
</feature>
<gene>
    <name evidence="10" type="ORF">PMIN01_12255</name>
</gene>
<comment type="similarity">
    <text evidence="3">Belongs to the cytochrome P450 family.</text>
</comment>
<evidence type="ECO:0000256" key="7">
    <source>
        <dbReference type="ARBA" id="ARBA00023033"/>
    </source>
</evidence>
<evidence type="ECO:0000313" key="11">
    <source>
        <dbReference type="Proteomes" id="UP000756921"/>
    </source>
</evidence>
<evidence type="ECO:0000313" key="10">
    <source>
        <dbReference type="EMBL" id="KAF9729391.1"/>
    </source>
</evidence>
<keyword evidence="9" id="KW-1133">Transmembrane helix</keyword>
<reference evidence="10" key="1">
    <citation type="journal article" date="2020" name="Mol. Plant Microbe Interact.">
        <title>Genome Sequence of the Biocontrol Agent Coniothyrium minitans strain Conio (IMI 134523).</title>
        <authorList>
            <person name="Patel D."/>
            <person name="Shittu T.A."/>
            <person name="Baroncelli R."/>
            <person name="Muthumeenakshi S."/>
            <person name="Osborne T.H."/>
            <person name="Janganan T.K."/>
            <person name="Sreenivasaprasad S."/>
        </authorList>
    </citation>
    <scope>NUCLEOTIDE SEQUENCE</scope>
    <source>
        <strain evidence="10">Conio</strain>
    </source>
</reference>
<dbReference type="InterPro" id="IPR002403">
    <property type="entry name" value="Cyt_P450_E_grp-IV"/>
</dbReference>
<dbReference type="OrthoDB" id="1844152at2759"/>
<keyword evidence="9" id="KW-0472">Membrane</keyword>
<dbReference type="InterPro" id="IPR036396">
    <property type="entry name" value="Cyt_P450_sf"/>
</dbReference>
<dbReference type="Pfam" id="PF00067">
    <property type="entry name" value="p450"/>
    <property type="match status" value="1"/>
</dbReference>
<comment type="pathway">
    <text evidence="2">Mycotoxin biosynthesis.</text>
</comment>
<evidence type="ECO:0000256" key="4">
    <source>
        <dbReference type="ARBA" id="ARBA00022723"/>
    </source>
</evidence>
<comment type="caution">
    <text evidence="10">The sequence shown here is derived from an EMBL/GenBank/DDBJ whole genome shotgun (WGS) entry which is preliminary data.</text>
</comment>
<dbReference type="PRINTS" id="PR00465">
    <property type="entry name" value="EP450IV"/>
</dbReference>
<evidence type="ECO:0000256" key="8">
    <source>
        <dbReference type="PIRSR" id="PIRSR602403-1"/>
    </source>
</evidence>
<evidence type="ECO:0000256" key="3">
    <source>
        <dbReference type="ARBA" id="ARBA00010617"/>
    </source>
</evidence>
<evidence type="ECO:0000256" key="1">
    <source>
        <dbReference type="ARBA" id="ARBA00001971"/>
    </source>
</evidence>
<organism evidence="10 11">
    <name type="scientific">Paraphaeosphaeria minitans</name>
    <dbReference type="NCBI Taxonomy" id="565426"/>
    <lineage>
        <taxon>Eukaryota</taxon>
        <taxon>Fungi</taxon>
        <taxon>Dikarya</taxon>
        <taxon>Ascomycota</taxon>
        <taxon>Pezizomycotina</taxon>
        <taxon>Dothideomycetes</taxon>
        <taxon>Pleosporomycetidae</taxon>
        <taxon>Pleosporales</taxon>
        <taxon>Massarineae</taxon>
        <taxon>Didymosphaeriaceae</taxon>
        <taxon>Paraphaeosphaeria</taxon>
    </lineage>
</organism>
<dbReference type="EMBL" id="WJXW01000016">
    <property type="protein sequence ID" value="KAF9729391.1"/>
    <property type="molecule type" value="Genomic_DNA"/>
</dbReference>
<feature type="binding site" description="axial binding residue" evidence="8">
    <location>
        <position position="453"/>
    </location>
    <ligand>
        <name>heme</name>
        <dbReference type="ChEBI" id="CHEBI:30413"/>
    </ligand>
    <ligandPart>
        <name>Fe</name>
        <dbReference type="ChEBI" id="CHEBI:18248"/>
    </ligandPart>
</feature>
<protein>
    <submittedName>
        <fullName evidence="10">Cytochrome P450</fullName>
    </submittedName>
</protein>
<dbReference type="GO" id="GO:0004497">
    <property type="term" value="F:monooxygenase activity"/>
    <property type="evidence" value="ECO:0007669"/>
    <property type="project" value="UniProtKB-KW"/>
</dbReference>
<dbReference type="AlphaFoldDB" id="A0A9P6G695"/>
<keyword evidence="9" id="KW-0812">Transmembrane</keyword>
<evidence type="ECO:0000256" key="5">
    <source>
        <dbReference type="ARBA" id="ARBA00023002"/>
    </source>
</evidence>
<proteinExistence type="inferred from homology"/>
<dbReference type="PANTHER" id="PTHR46206:SF6">
    <property type="entry name" value="CYTOCHROME P450 MONOOXYGENASE AN1598-RELATED"/>
    <property type="match status" value="1"/>
</dbReference>
<sequence>MASFRTASAGSVSHDHISFILLVSVVASILYSAWFRTRKPCLFPGAPYTGLANGARSLAEARRRYQTHAAEMLVEGYETTNGGFYYVPGPDCDRLMIPTRYLNELKNAPDDCADFLGSFTEMFEGEYTTIGKRWNLHPRVVKHQLNPSLPAVLPHVEDEIRIAAARVIPPCEDWTPIPVVSMVTQIIAQASGRMIGGTQLSRNLEWLDTSLSFTHATWHAAQRLKQYPSWTRPFAQWFIAEMKAVRHHIAVARRFIKPILAERRQLSESDEKPTDLMQMLHTGARGADRDTNFLAYTGLVVSFAAIHTSASVPAHLIFDLCARPEYVEPLRNEVKDVLAADGTFTKASLAKLLKLDSFMKESQRVSPLVFMTFGRFLHKDLVLHDGTVIPKGNMIGVPSHAIANDPTLCKDPETFDGFRWIPSDECAPGVPAPPSFVTTNPHNLAWGYGKHACSGRFFASFEIKMVMAHILLNYDFKFEPGRVERPANLAFELQNAPDPSIKVLFKRRSVDGQACRKGSP</sequence>
<dbReference type="PANTHER" id="PTHR46206">
    <property type="entry name" value="CYTOCHROME P450"/>
    <property type="match status" value="1"/>
</dbReference>
<dbReference type="SUPFAM" id="SSF48264">
    <property type="entry name" value="Cytochrome P450"/>
    <property type="match status" value="1"/>
</dbReference>